<name>A0A5R9E0T2_9ACTN</name>
<keyword evidence="2" id="KW-1185">Reference proteome</keyword>
<protein>
    <submittedName>
        <fullName evidence="1">Phage major capsid protein</fullName>
    </submittedName>
</protein>
<sequence>MPVTLAQAQLNTAVDVDYAVIDNLRRYSWLLDRIVFDDTVTPGTGGGTLTYGYTRLKTVRTAAFRAYNTEYSPSEAERERVTVELHPHGGAFNVDRVLSRLGPGTSNEITFQMQQLLTATQQKWQEELITGDTAVDSNGFDGLDKSLTGTATEYDPLDNGTTAGYLDWRAATVITQPLAMAALDQLDEFLSLITPSKTGGGDAGAPGALPPGERAILGNRKSITRIRALARWAGLFTADKDSLGRRIERYGDWALVDIGDGQAGANPIIPIYSEDADEGGGGSTITGLTDIYAVTFGLDALHGASVAGIPLVQTWMPDFMHAGAVKSGEIEMGPSAMVLKNTKACGVLRKVKVQ</sequence>
<dbReference type="NCBIfam" id="NF045672">
    <property type="entry name" value="MCP_gp7_epsi_15"/>
    <property type="match status" value="1"/>
</dbReference>
<dbReference type="OrthoDB" id="3514784at2"/>
<dbReference type="InterPro" id="IPR048813">
    <property type="entry name" value="GP7-like"/>
</dbReference>
<organism evidence="1 2">
    <name type="scientific">Streptomyces marianii</name>
    <dbReference type="NCBI Taxonomy" id="1817406"/>
    <lineage>
        <taxon>Bacteria</taxon>
        <taxon>Bacillati</taxon>
        <taxon>Actinomycetota</taxon>
        <taxon>Actinomycetes</taxon>
        <taxon>Kitasatosporales</taxon>
        <taxon>Streptomycetaceae</taxon>
        <taxon>Streptomyces</taxon>
    </lineage>
</organism>
<dbReference type="AlphaFoldDB" id="A0A5R9E0T2"/>
<proteinExistence type="predicted"/>
<gene>
    <name evidence="1" type="ORF">FEF34_10275</name>
</gene>
<dbReference type="Proteomes" id="UP000305921">
    <property type="component" value="Unassembled WGS sequence"/>
</dbReference>
<accession>A0A5R9E0T2</accession>
<dbReference type="EMBL" id="VAWE01000001">
    <property type="protein sequence ID" value="TLQ43480.1"/>
    <property type="molecule type" value="Genomic_DNA"/>
</dbReference>
<dbReference type="RefSeq" id="WP_138052899.1">
    <property type="nucleotide sequence ID" value="NZ_VAWE01000001.1"/>
</dbReference>
<reference evidence="1 2" key="1">
    <citation type="submission" date="2019-05" db="EMBL/GenBank/DDBJ databases">
        <title>Streptomyces marianii sp. nov., a novel marine actinomycete from southern coast of India.</title>
        <authorList>
            <person name="Iniyan A.M."/>
            <person name="Wink J."/>
            <person name="Ramprasad E."/>
            <person name="Ramana C.V."/>
            <person name="Bunk B."/>
            <person name="Sproer C."/>
            <person name="Joseph F.-J.R.S."/>
            <person name="Vincent S.G.P."/>
        </authorList>
    </citation>
    <scope>NUCLEOTIDE SEQUENCE [LARGE SCALE GENOMIC DNA]</scope>
    <source>
        <strain evidence="1 2">ICN19</strain>
    </source>
</reference>
<comment type="caution">
    <text evidence="1">The sequence shown here is derived from an EMBL/GenBank/DDBJ whole genome shotgun (WGS) entry which is preliminary data.</text>
</comment>
<evidence type="ECO:0000313" key="1">
    <source>
        <dbReference type="EMBL" id="TLQ43480.1"/>
    </source>
</evidence>
<evidence type="ECO:0000313" key="2">
    <source>
        <dbReference type="Proteomes" id="UP000305921"/>
    </source>
</evidence>